<gene>
    <name evidence="2" type="ORF">S03H2_50857</name>
</gene>
<comment type="caution">
    <text evidence="2">The sequence shown here is derived from an EMBL/GenBank/DDBJ whole genome shotgun (WGS) entry which is preliminary data.</text>
</comment>
<feature type="non-terminal residue" evidence="2">
    <location>
        <position position="1"/>
    </location>
</feature>
<sequence>AYAQKLEPTFPFDYMKIIWLYTPVPGGILMTWIQFFSMAKGAKFNDEKVEGLINKHSKDNLKIFKEVIEKEAKG</sequence>
<evidence type="ECO:0000256" key="1">
    <source>
        <dbReference type="SAM" id="Phobius"/>
    </source>
</evidence>
<dbReference type="Gene3D" id="3.30.530.20">
    <property type="match status" value="1"/>
</dbReference>
<keyword evidence="1" id="KW-0472">Membrane</keyword>
<keyword evidence="1" id="KW-0812">Transmembrane</keyword>
<keyword evidence="1" id="KW-1133">Transmembrane helix</keyword>
<feature type="transmembrane region" description="Helical" evidence="1">
    <location>
        <begin position="17"/>
        <end position="36"/>
    </location>
</feature>
<organism evidence="2">
    <name type="scientific">marine sediment metagenome</name>
    <dbReference type="NCBI Taxonomy" id="412755"/>
    <lineage>
        <taxon>unclassified sequences</taxon>
        <taxon>metagenomes</taxon>
        <taxon>ecological metagenomes</taxon>
    </lineage>
</organism>
<dbReference type="SUPFAM" id="SSF55961">
    <property type="entry name" value="Bet v1-like"/>
    <property type="match status" value="1"/>
</dbReference>
<reference evidence="2" key="1">
    <citation type="journal article" date="2014" name="Front. Microbiol.">
        <title>High frequency of phylogenetically diverse reductive dehalogenase-homologous genes in deep subseafloor sedimentary metagenomes.</title>
        <authorList>
            <person name="Kawai M."/>
            <person name="Futagami T."/>
            <person name="Toyoda A."/>
            <person name="Takaki Y."/>
            <person name="Nishi S."/>
            <person name="Hori S."/>
            <person name="Arai W."/>
            <person name="Tsubouchi T."/>
            <person name="Morono Y."/>
            <person name="Uchiyama I."/>
            <person name="Ito T."/>
            <person name="Fujiyama A."/>
            <person name="Inagaki F."/>
            <person name="Takami H."/>
        </authorList>
    </citation>
    <scope>NUCLEOTIDE SEQUENCE</scope>
    <source>
        <strain evidence="2">Expedition CK06-06</strain>
    </source>
</reference>
<name>X1JFZ6_9ZZZZ</name>
<accession>X1JFZ6</accession>
<evidence type="ECO:0000313" key="2">
    <source>
        <dbReference type="EMBL" id="GAH68683.1"/>
    </source>
</evidence>
<proteinExistence type="predicted"/>
<dbReference type="AlphaFoldDB" id="X1JFZ6"/>
<protein>
    <submittedName>
        <fullName evidence="2">Uncharacterized protein</fullName>
    </submittedName>
</protein>
<dbReference type="EMBL" id="BARU01032229">
    <property type="protein sequence ID" value="GAH68683.1"/>
    <property type="molecule type" value="Genomic_DNA"/>
</dbReference>
<dbReference type="InterPro" id="IPR023393">
    <property type="entry name" value="START-like_dom_sf"/>
</dbReference>